<keyword evidence="6" id="KW-0418">Kinase</keyword>
<protein>
    <submittedName>
        <fullName evidence="6">Kinase-like domain-containing protein</fullName>
    </submittedName>
</protein>
<dbReference type="InterPro" id="IPR000719">
    <property type="entry name" value="Prot_kinase_dom"/>
</dbReference>
<evidence type="ECO:0000256" key="3">
    <source>
        <dbReference type="PROSITE-ProRule" id="PRU00810"/>
    </source>
</evidence>
<dbReference type="GO" id="GO:0004674">
    <property type="term" value="F:protein serine/threonine kinase activity"/>
    <property type="evidence" value="ECO:0007669"/>
    <property type="project" value="TreeGrafter"/>
</dbReference>
<evidence type="ECO:0000256" key="1">
    <source>
        <dbReference type="ARBA" id="ARBA00004123"/>
    </source>
</evidence>
<dbReference type="InterPro" id="IPR011009">
    <property type="entry name" value="Kinase-like_dom_sf"/>
</dbReference>
<feature type="compositionally biased region" description="Acidic residues" evidence="4">
    <location>
        <begin position="613"/>
        <end position="622"/>
    </location>
</feature>
<dbReference type="InterPro" id="IPR001245">
    <property type="entry name" value="Ser-Thr/Tyr_kinase_cat_dom"/>
</dbReference>
<dbReference type="Pfam" id="PF07714">
    <property type="entry name" value="PK_Tyr_Ser-Thr"/>
    <property type="match status" value="1"/>
</dbReference>
<dbReference type="PROSITE" id="PS50011">
    <property type="entry name" value="PROTEIN_KINASE_DOM"/>
    <property type="match status" value="1"/>
</dbReference>
<evidence type="ECO:0000313" key="6">
    <source>
        <dbReference type="EMBL" id="KAF9779225.1"/>
    </source>
</evidence>
<dbReference type="Proteomes" id="UP000736335">
    <property type="component" value="Unassembled WGS sequence"/>
</dbReference>
<evidence type="ECO:0000256" key="2">
    <source>
        <dbReference type="ARBA" id="ARBA00023242"/>
    </source>
</evidence>
<dbReference type="AlphaFoldDB" id="A0A9P6H4S3"/>
<comment type="subcellular location">
    <subcellularLocation>
        <location evidence="1 3">Nucleus</location>
    </subcellularLocation>
</comment>
<name>A0A9P6H4S3_9AGAM</name>
<dbReference type="GO" id="GO:0005524">
    <property type="term" value="F:ATP binding"/>
    <property type="evidence" value="ECO:0007669"/>
    <property type="project" value="InterPro"/>
</dbReference>
<dbReference type="InterPro" id="IPR036600">
    <property type="entry name" value="PAH_sf"/>
</dbReference>
<reference evidence="6" key="2">
    <citation type="submission" date="2020-11" db="EMBL/GenBank/DDBJ databases">
        <authorList>
            <consortium name="DOE Joint Genome Institute"/>
            <person name="Kuo A."/>
            <person name="Miyauchi S."/>
            <person name="Kiss E."/>
            <person name="Drula E."/>
            <person name="Kohler A."/>
            <person name="Sanchez-Garcia M."/>
            <person name="Andreopoulos B."/>
            <person name="Barry K.W."/>
            <person name="Bonito G."/>
            <person name="Buee M."/>
            <person name="Carver A."/>
            <person name="Chen C."/>
            <person name="Cichocki N."/>
            <person name="Clum A."/>
            <person name="Culley D."/>
            <person name="Crous P.W."/>
            <person name="Fauchery L."/>
            <person name="Girlanda M."/>
            <person name="Hayes R."/>
            <person name="Keri Z."/>
            <person name="Labutti K."/>
            <person name="Lipzen A."/>
            <person name="Lombard V."/>
            <person name="Magnuson J."/>
            <person name="Maillard F."/>
            <person name="Morin E."/>
            <person name="Murat C."/>
            <person name="Nolan M."/>
            <person name="Ohm R."/>
            <person name="Pangilinan J."/>
            <person name="Pereira M."/>
            <person name="Perotto S."/>
            <person name="Peter M."/>
            <person name="Riley R."/>
            <person name="Sitrit Y."/>
            <person name="Stielow B."/>
            <person name="Szollosi G."/>
            <person name="Zifcakova L."/>
            <person name="Stursova M."/>
            <person name="Spatafora J.W."/>
            <person name="Tedersoo L."/>
            <person name="Vaario L.-M."/>
            <person name="Yamada A."/>
            <person name="Yan M."/>
            <person name="Wang P."/>
            <person name="Xu J."/>
            <person name="Bruns T."/>
            <person name="Baldrian P."/>
            <person name="Vilgalys R."/>
            <person name="Henrissat B."/>
            <person name="Grigoriev I.V."/>
            <person name="Hibbett D."/>
            <person name="Nagy L.G."/>
            <person name="Martin F.M."/>
        </authorList>
    </citation>
    <scope>NUCLEOTIDE SEQUENCE</scope>
    <source>
        <strain evidence="6">UH-Tt-Lm1</strain>
    </source>
</reference>
<dbReference type="Gene3D" id="1.20.1160.11">
    <property type="entry name" value="Paired amphipathic helix"/>
    <property type="match status" value="1"/>
</dbReference>
<feature type="compositionally biased region" description="Polar residues" evidence="4">
    <location>
        <begin position="602"/>
        <end position="612"/>
    </location>
</feature>
<comment type="caution">
    <text evidence="6">The sequence shown here is derived from an EMBL/GenBank/DDBJ whole genome shotgun (WGS) entry which is preliminary data.</text>
</comment>
<dbReference type="SUPFAM" id="SSF56112">
    <property type="entry name" value="Protein kinase-like (PK-like)"/>
    <property type="match status" value="1"/>
</dbReference>
<dbReference type="PANTHER" id="PTHR44329">
    <property type="entry name" value="SERINE/THREONINE-PROTEIN KINASE TNNI3K-RELATED"/>
    <property type="match status" value="1"/>
</dbReference>
<proteinExistence type="predicted"/>
<evidence type="ECO:0000256" key="4">
    <source>
        <dbReference type="SAM" id="MobiDB-lite"/>
    </source>
</evidence>
<reference evidence="6" key="1">
    <citation type="journal article" date="2020" name="Nat. Commun.">
        <title>Large-scale genome sequencing of mycorrhizal fungi provides insights into the early evolution of symbiotic traits.</title>
        <authorList>
            <person name="Miyauchi S."/>
            <person name="Kiss E."/>
            <person name="Kuo A."/>
            <person name="Drula E."/>
            <person name="Kohler A."/>
            <person name="Sanchez-Garcia M."/>
            <person name="Morin E."/>
            <person name="Andreopoulos B."/>
            <person name="Barry K.W."/>
            <person name="Bonito G."/>
            <person name="Buee M."/>
            <person name="Carver A."/>
            <person name="Chen C."/>
            <person name="Cichocki N."/>
            <person name="Clum A."/>
            <person name="Culley D."/>
            <person name="Crous P.W."/>
            <person name="Fauchery L."/>
            <person name="Girlanda M."/>
            <person name="Hayes R.D."/>
            <person name="Keri Z."/>
            <person name="LaButti K."/>
            <person name="Lipzen A."/>
            <person name="Lombard V."/>
            <person name="Magnuson J."/>
            <person name="Maillard F."/>
            <person name="Murat C."/>
            <person name="Nolan M."/>
            <person name="Ohm R.A."/>
            <person name="Pangilinan J."/>
            <person name="Pereira M.F."/>
            <person name="Perotto S."/>
            <person name="Peter M."/>
            <person name="Pfister S."/>
            <person name="Riley R."/>
            <person name="Sitrit Y."/>
            <person name="Stielow J.B."/>
            <person name="Szollosi G."/>
            <person name="Zifcakova L."/>
            <person name="Stursova M."/>
            <person name="Spatafora J.W."/>
            <person name="Tedersoo L."/>
            <person name="Vaario L.M."/>
            <person name="Yamada A."/>
            <person name="Yan M."/>
            <person name="Wang P."/>
            <person name="Xu J."/>
            <person name="Bruns T."/>
            <person name="Baldrian P."/>
            <person name="Vilgalys R."/>
            <person name="Dunand C."/>
            <person name="Henrissat B."/>
            <person name="Grigoriev I.V."/>
            <person name="Hibbett D."/>
            <person name="Nagy L.G."/>
            <person name="Martin F.M."/>
        </authorList>
    </citation>
    <scope>NUCLEOTIDE SEQUENCE</scope>
    <source>
        <strain evidence="6">UH-Tt-Lm1</strain>
    </source>
</reference>
<gene>
    <name evidence="6" type="ORF">BJ322DRAFT_1130280</name>
</gene>
<dbReference type="OrthoDB" id="10252171at2759"/>
<dbReference type="GO" id="GO:0005634">
    <property type="term" value="C:nucleus"/>
    <property type="evidence" value="ECO:0007669"/>
    <property type="project" value="UniProtKB-SubCell"/>
</dbReference>
<accession>A0A9P6H4S3</accession>
<feature type="region of interest" description="Disordered" evidence="4">
    <location>
        <begin position="170"/>
        <end position="193"/>
    </location>
</feature>
<dbReference type="InterPro" id="IPR008271">
    <property type="entry name" value="Ser/Thr_kinase_AS"/>
</dbReference>
<evidence type="ECO:0000259" key="5">
    <source>
        <dbReference type="PROSITE" id="PS50011"/>
    </source>
</evidence>
<dbReference type="EMBL" id="WIUZ02000020">
    <property type="protein sequence ID" value="KAF9779225.1"/>
    <property type="molecule type" value="Genomic_DNA"/>
</dbReference>
<keyword evidence="6" id="KW-0808">Transferase</keyword>
<keyword evidence="7" id="KW-1185">Reference proteome</keyword>
<sequence length="622" mass="69469">MSVQGACQDPQPLMLSQTTTTLEMRKRAAQPLNLTDALNYLDLVKLRFRETRRPELYDRFLEIILDFSKGFLDPSEMIMRLLMLFREESELIERLNVFLPDGYHIETSCITITTPMGVLAQMPDGSIAKVLQTPTSLTACTIPKLIGFRSEGMRIGRQVGRPAEIAAAQWHTPVDGHTQENQERTSPNNEPQPVSQLAVLAPGLNAPALGRLISRTFPPHEVISVINEIFTSVDEVKMLRNLCGDIAQTFINVVHEALDLQDLPQRLRGKCLAVLYWICGRQALLPRALQIPICYNRFDAPLYRGGFADVWKGQFQGSDVAVKVLRLYATTDFAKVASRFCKEVVAWNSLRHPNVMSLLGATMDGDGFAMVSEWMTNGNIKEFVKAHWEVNRFELLEGVARGLAYIHSQGMIHGDLKGANILIDQDGRARLADFGLLTFLSDPTYFTASSSVVKGGTMRWMSPELLYPEKFGLDHSCPAKESDCYALGMVIYEVISGQVPFALFKEYIAMRKISDGEHPARPEGAEGVWFTDDLWRMLGLCWATQAQSRPSIEDVLECLERASSAWVPLPPQVHEGLEDCDSVWDLSVLVSPVEEIRADPFPSSTRKLGSLSSDEEADEVKG</sequence>
<feature type="region of interest" description="Disordered" evidence="4">
    <location>
        <begin position="599"/>
        <end position="622"/>
    </location>
</feature>
<dbReference type="Pfam" id="PF02671">
    <property type="entry name" value="PAH"/>
    <property type="match status" value="1"/>
</dbReference>
<dbReference type="SUPFAM" id="SSF47762">
    <property type="entry name" value="PAH2 domain"/>
    <property type="match status" value="1"/>
</dbReference>
<keyword evidence="2 3" id="KW-0539">Nucleus</keyword>
<dbReference type="InterPro" id="IPR003822">
    <property type="entry name" value="PAH"/>
</dbReference>
<dbReference type="PROSITE" id="PS00108">
    <property type="entry name" value="PROTEIN_KINASE_ST"/>
    <property type="match status" value="1"/>
</dbReference>
<dbReference type="InterPro" id="IPR051681">
    <property type="entry name" value="Ser/Thr_Kinases-Pseudokinases"/>
</dbReference>
<feature type="compositionally biased region" description="Polar residues" evidence="4">
    <location>
        <begin position="184"/>
        <end position="193"/>
    </location>
</feature>
<dbReference type="PROSITE" id="PS51477">
    <property type="entry name" value="PAH"/>
    <property type="match status" value="1"/>
</dbReference>
<feature type="domain" description="Protein kinase" evidence="5">
    <location>
        <begin position="296"/>
        <end position="567"/>
    </location>
</feature>
<dbReference type="GO" id="GO:0006355">
    <property type="term" value="P:regulation of DNA-templated transcription"/>
    <property type="evidence" value="ECO:0007669"/>
    <property type="project" value="InterPro"/>
</dbReference>
<dbReference type="Gene3D" id="1.10.510.10">
    <property type="entry name" value="Transferase(Phosphotransferase) domain 1"/>
    <property type="match status" value="1"/>
</dbReference>
<evidence type="ECO:0000313" key="7">
    <source>
        <dbReference type="Proteomes" id="UP000736335"/>
    </source>
</evidence>
<dbReference type="SMART" id="SM00220">
    <property type="entry name" value="S_TKc"/>
    <property type="match status" value="1"/>
</dbReference>
<organism evidence="6 7">
    <name type="scientific">Thelephora terrestris</name>
    <dbReference type="NCBI Taxonomy" id="56493"/>
    <lineage>
        <taxon>Eukaryota</taxon>
        <taxon>Fungi</taxon>
        <taxon>Dikarya</taxon>
        <taxon>Basidiomycota</taxon>
        <taxon>Agaricomycotina</taxon>
        <taxon>Agaricomycetes</taxon>
        <taxon>Thelephorales</taxon>
        <taxon>Thelephoraceae</taxon>
        <taxon>Thelephora</taxon>
    </lineage>
</organism>